<dbReference type="EMBL" id="JACEFO010001681">
    <property type="protein sequence ID" value="KAF8721720.1"/>
    <property type="molecule type" value="Genomic_DNA"/>
</dbReference>
<keyword evidence="4" id="KW-0539">Nucleus</keyword>
<gene>
    <name evidence="6" type="ORF">HU200_022894</name>
</gene>
<keyword evidence="2" id="KW-0805">Transcription regulation</keyword>
<reference evidence="6" key="1">
    <citation type="submission" date="2020-07" db="EMBL/GenBank/DDBJ databases">
        <title>Genome sequence and genetic diversity analysis of an under-domesticated orphan crop, white fonio (Digitaria exilis).</title>
        <authorList>
            <person name="Bennetzen J.L."/>
            <person name="Chen S."/>
            <person name="Ma X."/>
            <person name="Wang X."/>
            <person name="Yssel A.E.J."/>
            <person name="Chaluvadi S.R."/>
            <person name="Johnson M."/>
            <person name="Gangashetty P."/>
            <person name="Hamidou F."/>
            <person name="Sanogo M.D."/>
            <person name="Zwaenepoel A."/>
            <person name="Wallace J."/>
            <person name="Van De Peer Y."/>
            <person name="Van Deynze A."/>
        </authorList>
    </citation>
    <scope>NUCLEOTIDE SEQUENCE</scope>
    <source>
        <tissue evidence="6">Leaves</tissue>
    </source>
</reference>
<comment type="subcellular location">
    <subcellularLocation>
        <location evidence="1">Nucleus</location>
    </subcellularLocation>
</comment>
<keyword evidence="7" id="KW-1185">Reference proteome</keyword>
<dbReference type="OrthoDB" id="691330at2759"/>
<keyword evidence="3" id="KW-0804">Transcription</keyword>
<proteinExistence type="predicted"/>
<accession>A0A835C5T8</accession>
<feature type="domain" description="Zinc-finger" evidence="5">
    <location>
        <begin position="45"/>
        <end position="80"/>
    </location>
</feature>
<evidence type="ECO:0000259" key="5">
    <source>
        <dbReference type="Pfam" id="PF10497"/>
    </source>
</evidence>
<dbReference type="Pfam" id="PF10497">
    <property type="entry name" value="zf-4CXXC_R1"/>
    <property type="match status" value="1"/>
</dbReference>
<dbReference type="GO" id="GO:0005634">
    <property type="term" value="C:nucleus"/>
    <property type="evidence" value="ECO:0007669"/>
    <property type="project" value="UniProtKB-SubCell"/>
</dbReference>
<evidence type="ECO:0000313" key="7">
    <source>
        <dbReference type="Proteomes" id="UP000636709"/>
    </source>
</evidence>
<evidence type="ECO:0000256" key="1">
    <source>
        <dbReference type="ARBA" id="ARBA00004123"/>
    </source>
</evidence>
<dbReference type="Proteomes" id="UP000636709">
    <property type="component" value="Unassembled WGS sequence"/>
</dbReference>
<sequence length="131" mass="14133">MAASSSEMNSLSGKESVGVATLKPLVVVAPKAKNKRRHSQSSGKACHQVCFIRKKKGQKPTGALARVAKAIGYTSVHDLLEKGPEAVAAAQALRRSLKKRTPRYRVNNTFVEGRPHLLRDESTDASEGNIV</sequence>
<dbReference type="AlphaFoldDB" id="A0A835C5T8"/>
<dbReference type="InterPro" id="IPR018866">
    <property type="entry name" value="Znf-4CXXC_R1"/>
</dbReference>
<evidence type="ECO:0000256" key="2">
    <source>
        <dbReference type="ARBA" id="ARBA00023015"/>
    </source>
</evidence>
<protein>
    <recommendedName>
        <fullName evidence="5">Zinc-finger domain-containing protein</fullName>
    </recommendedName>
</protein>
<name>A0A835C5T8_9POAL</name>
<evidence type="ECO:0000313" key="6">
    <source>
        <dbReference type="EMBL" id="KAF8721720.1"/>
    </source>
</evidence>
<evidence type="ECO:0000256" key="4">
    <source>
        <dbReference type="ARBA" id="ARBA00023242"/>
    </source>
</evidence>
<comment type="caution">
    <text evidence="6">The sequence shown here is derived from an EMBL/GenBank/DDBJ whole genome shotgun (WGS) entry which is preliminary data.</text>
</comment>
<evidence type="ECO:0000256" key="3">
    <source>
        <dbReference type="ARBA" id="ARBA00023163"/>
    </source>
</evidence>
<organism evidence="6 7">
    <name type="scientific">Digitaria exilis</name>
    <dbReference type="NCBI Taxonomy" id="1010633"/>
    <lineage>
        <taxon>Eukaryota</taxon>
        <taxon>Viridiplantae</taxon>
        <taxon>Streptophyta</taxon>
        <taxon>Embryophyta</taxon>
        <taxon>Tracheophyta</taxon>
        <taxon>Spermatophyta</taxon>
        <taxon>Magnoliopsida</taxon>
        <taxon>Liliopsida</taxon>
        <taxon>Poales</taxon>
        <taxon>Poaceae</taxon>
        <taxon>PACMAD clade</taxon>
        <taxon>Panicoideae</taxon>
        <taxon>Panicodae</taxon>
        <taxon>Paniceae</taxon>
        <taxon>Anthephorinae</taxon>
        <taxon>Digitaria</taxon>
    </lineage>
</organism>